<keyword evidence="4" id="KW-1185">Reference proteome</keyword>
<comment type="caution">
    <text evidence="3">The sequence shown here is derived from an EMBL/GenBank/DDBJ whole genome shotgun (WGS) entry which is preliminary data.</text>
</comment>
<evidence type="ECO:0000313" key="3">
    <source>
        <dbReference type="EMBL" id="KAF8686891.1"/>
    </source>
</evidence>
<dbReference type="AlphaFoldDB" id="A0A835B0U4"/>
<gene>
    <name evidence="3" type="ORF">HU200_043397</name>
</gene>
<dbReference type="Gene3D" id="3.30.420.10">
    <property type="entry name" value="Ribonuclease H-like superfamily/Ribonuclease H"/>
    <property type="match status" value="1"/>
</dbReference>
<dbReference type="Proteomes" id="UP000636709">
    <property type="component" value="Unassembled WGS sequence"/>
</dbReference>
<reference evidence="3" key="1">
    <citation type="submission" date="2020-07" db="EMBL/GenBank/DDBJ databases">
        <title>Genome sequence and genetic diversity analysis of an under-domesticated orphan crop, white fonio (Digitaria exilis).</title>
        <authorList>
            <person name="Bennetzen J.L."/>
            <person name="Chen S."/>
            <person name="Ma X."/>
            <person name="Wang X."/>
            <person name="Yssel A.E.J."/>
            <person name="Chaluvadi S.R."/>
            <person name="Johnson M."/>
            <person name="Gangashetty P."/>
            <person name="Hamidou F."/>
            <person name="Sanogo M.D."/>
            <person name="Zwaenepoel A."/>
            <person name="Wallace J."/>
            <person name="Van De Peer Y."/>
            <person name="Van Deynze A."/>
        </authorList>
    </citation>
    <scope>NUCLEOTIDE SEQUENCE</scope>
    <source>
        <tissue evidence="3">Leaves</tissue>
    </source>
</reference>
<dbReference type="GO" id="GO:0004523">
    <property type="term" value="F:RNA-DNA hybrid ribonuclease activity"/>
    <property type="evidence" value="ECO:0007669"/>
    <property type="project" value="InterPro"/>
</dbReference>
<feature type="region of interest" description="Disordered" evidence="1">
    <location>
        <begin position="139"/>
        <end position="169"/>
    </location>
</feature>
<dbReference type="PANTHER" id="PTHR34146">
    <property type="entry name" value="POLYNUCLEOTIDYL TRANSFERASE, RIBONUCLEASE H-LIKE SUPERFAMILY PROTEIN-RELATED"/>
    <property type="match status" value="1"/>
</dbReference>
<evidence type="ECO:0000313" key="4">
    <source>
        <dbReference type="Proteomes" id="UP000636709"/>
    </source>
</evidence>
<dbReference type="InterPro" id="IPR012337">
    <property type="entry name" value="RNaseH-like_sf"/>
</dbReference>
<proteinExistence type="predicted"/>
<sequence>MTMTIYSNRGLRHHHTTLHSNTTTHQWQPPPIVCFTDAAIQPHPARHHPRQADNSSTLQHDILIQAVSTTTLDVLYAEAQALHLAASAAKQLNLHRITFFTDNQLLVTTLQNEDPILHCSDWRIRHIISDIAHHSEVLGATSRSREKQTTQKRASHSLGQNQRAKKQGQALVGPLQDLPSRWNQHTCEGMDAVVFSLA</sequence>
<organism evidence="3 4">
    <name type="scientific">Digitaria exilis</name>
    <dbReference type="NCBI Taxonomy" id="1010633"/>
    <lineage>
        <taxon>Eukaryota</taxon>
        <taxon>Viridiplantae</taxon>
        <taxon>Streptophyta</taxon>
        <taxon>Embryophyta</taxon>
        <taxon>Tracheophyta</taxon>
        <taxon>Spermatophyta</taxon>
        <taxon>Magnoliopsida</taxon>
        <taxon>Liliopsida</taxon>
        <taxon>Poales</taxon>
        <taxon>Poaceae</taxon>
        <taxon>PACMAD clade</taxon>
        <taxon>Panicoideae</taxon>
        <taxon>Panicodae</taxon>
        <taxon>Paniceae</taxon>
        <taxon>Anthephorinae</taxon>
        <taxon>Digitaria</taxon>
    </lineage>
</organism>
<name>A0A835B0U4_9POAL</name>
<protein>
    <recommendedName>
        <fullName evidence="2">RNase H type-1 domain-containing protein</fullName>
    </recommendedName>
</protein>
<accession>A0A835B0U4</accession>
<dbReference type="InterPro" id="IPR036397">
    <property type="entry name" value="RNaseH_sf"/>
</dbReference>
<dbReference type="InterPro" id="IPR002156">
    <property type="entry name" value="RNaseH_domain"/>
</dbReference>
<dbReference type="SUPFAM" id="SSF53098">
    <property type="entry name" value="Ribonuclease H-like"/>
    <property type="match status" value="1"/>
</dbReference>
<evidence type="ECO:0000256" key="1">
    <source>
        <dbReference type="SAM" id="MobiDB-lite"/>
    </source>
</evidence>
<dbReference type="PANTHER" id="PTHR34146:SF3">
    <property type="entry name" value="POLYNUCLEOTIDYL TRANSFERASE, RIBONUCLEASE H-LIKE SUPERFAMILY PROTEIN"/>
    <property type="match status" value="1"/>
</dbReference>
<evidence type="ECO:0000259" key="2">
    <source>
        <dbReference type="Pfam" id="PF13456"/>
    </source>
</evidence>
<dbReference type="Pfam" id="PF13456">
    <property type="entry name" value="RVT_3"/>
    <property type="match status" value="1"/>
</dbReference>
<feature type="domain" description="RNase H type-1" evidence="2">
    <location>
        <begin position="66"/>
        <end position="133"/>
    </location>
</feature>
<dbReference type="EMBL" id="JACEFO010002059">
    <property type="protein sequence ID" value="KAF8686891.1"/>
    <property type="molecule type" value="Genomic_DNA"/>
</dbReference>
<dbReference type="GO" id="GO:0003676">
    <property type="term" value="F:nucleic acid binding"/>
    <property type="evidence" value="ECO:0007669"/>
    <property type="project" value="InterPro"/>
</dbReference>